<evidence type="ECO:0000256" key="3">
    <source>
        <dbReference type="ARBA" id="ARBA00022461"/>
    </source>
</evidence>
<keyword evidence="4 11" id="KW-0812">Transmembrane</keyword>
<keyword evidence="8" id="KW-0472">Membrane</keyword>
<evidence type="ECO:0000256" key="1">
    <source>
        <dbReference type="ARBA" id="ARBA00004141"/>
    </source>
</evidence>
<feature type="region of interest" description="Disordered" evidence="12">
    <location>
        <begin position="1"/>
        <end position="24"/>
    </location>
</feature>
<dbReference type="GO" id="GO:0015280">
    <property type="term" value="F:ligand-gated sodium channel activity"/>
    <property type="evidence" value="ECO:0007669"/>
    <property type="project" value="TreeGrafter"/>
</dbReference>
<keyword evidence="3 11" id="KW-0894">Sodium channel</keyword>
<comment type="similarity">
    <text evidence="11">Belongs to the amiloride-sensitive sodium channel (TC 1.A.6) family.</text>
</comment>
<evidence type="ECO:0000256" key="11">
    <source>
        <dbReference type="RuleBase" id="RU000679"/>
    </source>
</evidence>
<feature type="domain" description="WSC" evidence="13">
    <location>
        <begin position="536"/>
        <end position="626"/>
    </location>
</feature>
<evidence type="ECO:0000256" key="4">
    <source>
        <dbReference type="ARBA" id="ARBA00022692"/>
    </source>
</evidence>
<dbReference type="SMART" id="SM00321">
    <property type="entry name" value="WSC"/>
    <property type="match status" value="1"/>
</dbReference>
<sequence>LRAAAGPAPQRERQRPAAAATRTVAGHRRDSAGLIGLEPDRDFVGLQAVAQLAHADQAARHELQSPAVKFAAASHQADFVWGVLRGSGRFGVFCGVQEDLGVASREVGIRFSELNSMAAVDAGTAVGGLLLHLRHVLLLVAIKDLPDISAVAVALAVLLLDSLQQARVAPVCTAADQAVRRVLLALVAFGAVRFVNLRHKLLNWLADSSNAASFSAPPPLRGRAQCFEHKPPVSPACSQTPSGNAVVADSSRRDRDPRQFVASFLDYTTAHGLGRFAHQSSLLGRMIWLTFLLGTYSGFVYHLYTLFGRFLTAPVLTTMTMSTLSYEFPDVYICPAQAVTLSRAIEQMPIGLINWRENDRTVPIDFKIHFYEFDLESRNYAAQNKPAQALMNVLQSAESSLMAELQFPKSSRVECRTTLSGEEYSGNASVAVVYDRTKMRVTASNISGVLPPFRTYRQCMQWNDAAQRLRSVNTSLTHSLADRLLALNFSDSESRCRSPPGLPLSEFFPHRESDCFRKLYSALFDIPTEPGITGPMLRLVGCFEANFTDHEFNYTCDTEGIVTHETCAHCCASLDFSHIALQVDSCLCGASPPSSGNDSGVCSSRCASNDQQHCGSASAITVLQIGDTEPRPLQVGNFSNLTVFSHGPYCFFTDERDRLGAAFCDVPFCPMSGAYDCIVSSENKTLERLTRARYTGRKNYTITGKPCVPWSKLEKIQEDTYIRMGYNYHKQFGFHIQTPDFNPNSSDNFCRSAQIVIDHGSYFSSHEASRFAQEMSDVPGCIPDIMGWGGLFDADFEPCEIPLCYAAVPSVTGAVRDSVGSHLLARQFGSDLNAGLAECSFAGQKCTKDDFVNVAHPQLGMCHKFLKQRFTANMTSTQLAESQLSIKYFTDSTDSKGQTVSNINKLTRVVRDSHGSDATQVAFKVSLRRSLSVSVSHAISELGCSTANPQAVIVPDSSFPWASKGIDVATAQRMDVQLRFDKYSRLSTTSRPCLETTEPITYRLPSWKSAPFNENPDDSFDLNAVAMVTDWWLKVAAMEVQLRKQKQGALSSLSEFDLEFKLTDRDDCINTHVVKKFIAECHCLPSFLPIPVEYFSNYTYCFAFQAAGNVSMETDMCYRKQKSKVLEYQFAAVRLCQSPCRTAEYSVRHITYPWPNLNGLQSFSFLKALATAFGYGSNPSGLRGLNSIYSIYLRSLRDSAIPVSNRSATEILSFQNELTVLQNRLAQLTVQAWTSFGQEILEEEAYPAKNLVADIGGDNEQILYSKAALESRQGKLPHRHQTLDHCCSQTEVAPEDPWLAALSLRIPMGFFEATSSHYPRTNFFLCLPERHMPEPSSLAPAAKKTETIRWRPELSFYYRFVP</sequence>
<evidence type="ECO:0000256" key="7">
    <source>
        <dbReference type="ARBA" id="ARBA00023065"/>
    </source>
</evidence>
<dbReference type="PROSITE" id="PS51212">
    <property type="entry name" value="WSC"/>
    <property type="match status" value="1"/>
</dbReference>
<keyword evidence="5" id="KW-1133">Transmembrane helix</keyword>
<accession>A0A1I8IV52</accession>
<evidence type="ECO:0000256" key="8">
    <source>
        <dbReference type="ARBA" id="ARBA00023136"/>
    </source>
</evidence>
<evidence type="ECO:0000256" key="10">
    <source>
        <dbReference type="ARBA" id="ARBA00023303"/>
    </source>
</evidence>
<proteinExistence type="inferred from homology"/>
<dbReference type="Pfam" id="PF00858">
    <property type="entry name" value="ASC"/>
    <property type="match status" value="2"/>
</dbReference>
<reference evidence="15" key="1">
    <citation type="submission" date="2016-11" db="UniProtKB">
        <authorList>
            <consortium name="WormBaseParasite"/>
        </authorList>
    </citation>
    <scope>IDENTIFICATION</scope>
</reference>
<dbReference type="Proteomes" id="UP000095280">
    <property type="component" value="Unplaced"/>
</dbReference>
<evidence type="ECO:0000256" key="5">
    <source>
        <dbReference type="ARBA" id="ARBA00022989"/>
    </source>
</evidence>
<evidence type="ECO:0000313" key="15">
    <source>
        <dbReference type="WBParaSite" id="maker-uti_cns_0017714-snap-gene-0.2-mRNA-1"/>
    </source>
</evidence>
<keyword evidence="10 11" id="KW-0407">Ion channel</keyword>
<name>A0A1I8IV52_9PLAT</name>
<keyword evidence="2 11" id="KW-0813">Transport</keyword>
<keyword evidence="9 11" id="KW-0739">Sodium transport</keyword>
<organism evidence="14 15">
    <name type="scientific">Macrostomum lignano</name>
    <dbReference type="NCBI Taxonomy" id="282301"/>
    <lineage>
        <taxon>Eukaryota</taxon>
        <taxon>Metazoa</taxon>
        <taxon>Spiralia</taxon>
        <taxon>Lophotrochozoa</taxon>
        <taxon>Platyhelminthes</taxon>
        <taxon>Rhabditophora</taxon>
        <taxon>Macrostomorpha</taxon>
        <taxon>Macrostomida</taxon>
        <taxon>Macrostomidae</taxon>
        <taxon>Macrostomum</taxon>
    </lineage>
</organism>
<evidence type="ECO:0000259" key="13">
    <source>
        <dbReference type="PROSITE" id="PS51212"/>
    </source>
</evidence>
<keyword evidence="6" id="KW-0915">Sodium</keyword>
<dbReference type="GO" id="GO:0005886">
    <property type="term" value="C:plasma membrane"/>
    <property type="evidence" value="ECO:0007669"/>
    <property type="project" value="TreeGrafter"/>
</dbReference>
<dbReference type="InterPro" id="IPR002889">
    <property type="entry name" value="WSC_carb-bd"/>
</dbReference>
<evidence type="ECO:0000256" key="2">
    <source>
        <dbReference type="ARBA" id="ARBA00022448"/>
    </source>
</evidence>
<evidence type="ECO:0000256" key="9">
    <source>
        <dbReference type="ARBA" id="ARBA00023201"/>
    </source>
</evidence>
<comment type="subcellular location">
    <subcellularLocation>
        <location evidence="1">Membrane</location>
        <topology evidence="1">Multi-pass membrane protein</topology>
    </subcellularLocation>
</comment>
<dbReference type="PANTHER" id="PTHR11690">
    <property type="entry name" value="AMILORIDE-SENSITIVE SODIUM CHANNEL-RELATED"/>
    <property type="match status" value="1"/>
</dbReference>
<evidence type="ECO:0000256" key="6">
    <source>
        <dbReference type="ARBA" id="ARBA00023053"/>
    </source>
</evidence>
<keyword evidence="14" id="KW-1185">Reference proteome</keyword>
<protein>
    <submittedName>
        <fullName evidence="15">WSC domain-containing protein</fullName>
    </submittedName>
</protein>
<dbReference type="InterPro" id="IPR001873">
    <property type="entry name" value="ENaC"/>
</dbReference>
<dbReference type="WBParaSite" id="maker-uti_cns_0017714-snap-gene-0.2-mRNA-1">
    <property type="protein sequence ID" value="maker-uti_cns_0017714-snap-gene-0.2-mRNA-1"/>
    <property type="gene ID" value="maker-uti_cns_0017714-snap-gene-0.2"/>
</dbReference>
<evidence type="ECO:0000313" key="14">
    <source>
        <dbReference type="Proteomes" id="UP000095280"/>
    </source>
</evidence>
<evidence type="ECO:0000256" key="12">
    <source>
        <dbReference type="SAM" id="MobiDB-lite"/>
    </source>
</evidence>
<keyword evidence="7 11" id="KW-0406">Ion transport</keyword>